<evidence type="ECO:0000313" key="1">
    <source>
        <dbReference type="EMBL" id="RSL47920.1"/>
    </source>
</evidence>
<organism evidence="1 2">
    <name type="scientific">Fusarium duplospermum</name>
    <dbReference type="NCBI Taxonomy" id="1325734"/>
    <lineage>
        <taxon>Eukaryota</taxon>
        <taxon>Fungi</taxon>
        <taxon>Dikarya</taxon>
        <taxon>Ascomycota</taxon>
        <taxon>Pezizomycotina</taxon>
        <taxon>Sordariomycetes</taxon>
        <taxon>Hypocreomycetidae</taxon>
        <taxon>Hypocreales</taxon>
        <taxon>Nectriaceae</taxon>
        <taxon>Fusarium</taxon>
        <taxon>Fusarium solani species complex</taxon>
    </lineage>
</organism>
<sequence length="81" mass="9032">MSLPRNLSTRLRGGGLMYIPTDQFGKATGSWAPVTAELRAKGVDDVPGAYEWLDPEQYYKKFSHPTAATEPIYDVNWNQVG</sequence>
<proteinExistence type="predicted"/>
<gene>
    <name evidence="1" type="ORF">CEP54_013175</name>
</gene>
<evidence type="ECO:0000313" key="2">
    <source>
        <dbReference type="Proteomes" id="UP000288168"/>
    </source>
</evidence>
<name>A0A428P4F2_9HYPO</name>
<comment type="caution">
    <text evidence="1">The sequence shown here is derived from an EMBL/GenBank/DDBJ whole genome shotgun (WGS) entry which is preliminary data.</text>
</comment>
<protein>
    <submittedName>
        <fullName evidence="1">Uncharacterized protein</fullName>
    </submittedName>
</protein>
<accession>A0A428P4F2</accession>
<reference evidence="1 2" key="1">
    <citation type="submission" date="2017-06" db="EMBL/GenBank/DDBJ databases">
        <title>Comparative genomic analysis of Ambrosia Fusariam Clade fungi.</title>
        <authorList>
            <person name="Stajich J.E."/>
            <person name="Carrillo J."/>
            <person name="Kijimoto T."/>
            <person name="Eskalen A."/>
            <person name="O'Donnell K."/>
            <person name="Kasson M."/>
        </authorList>
    </citation>
    <scope>NUCLEOTIDE SEQUENCE [LARGE SCALE GENOMIC DNA]</scope>
    <source>
        <strain evidence="1 2">NRRL62584</strain>
    </source>
</reference>
<dbReference type="EMBL" id="NKCI01000207">
    <property type="protein sequence ID" value="RSL47920.1"/>
    <property type="molecule type" value="Genomic_DNA"/>
</dbReference>
<keyword evidence="2" id="KW-1185">Reference proteome</keyword>
<dbReference type="AlphaFoldDB" id="A0A428P4F2"/>
<dbReference type="Proteomes" id="UP000288168">
    <property type="component" value="Unassembled WGS sequence"/>
</dbReference>